<dbReference type="Pfam" id="PF03609">
    <property type="entry name" value="EII-Sor"/>
    <property type="match status" value="1"/>
</dbReference>
<dbReference type="OrthoDB" id="9815089at2"/>
<feature type="transmembrane region" description="Helical" evidence="9">
    <location>
        <begin position="148"/>
        <end position="168"/>
    </location>
</feature>
<keyword evidence="8 9" id="KW-0472">Membrane</keyword>
<evidence type="ECO:0000256" key="2">
    <source>
        <dbReference type="ARBA" id="ARBA00022448"/>
    </source>
</evidence>
<reference evidence="11" key="1">
    <citation type="submission" date="2017-02" db="EMBL/GenBank/DDBJ databases">
        <authorList>
            <person name="Varghese N."/>
            <person name="Submissions S."/>
        </authorList>
    </citation>
    <scope>NUCLEOTIDE SEQUENCE [LARGE SCALE GENOMIC DNA]</scope>
    <source>
        <strain evidence="11">ATCC 25662</strain>
    </source>
</reference>
<evidence type="ECO:0000256" key="5">
    <source>
        <dbReference type="ARBA" id="ARBA00022683"/>
    </source>
</evidence>
<keyword evidence="4" id="KW-0762">Sugar transport</keyword>
<dbReference type="AlphaFoldDB" id="A0A1T4MGW4"/>
<feature type="transmembrane region" description="Helical" evidence="9">
    <location>
        <begin position="47"/>
        <end position="65"/>
    </location>
</feature>
<dbReference type="Proteomes" id="UP000243297">
    <property type="component" value="Unassembled WGS sequence"/>
</dbReference>
<sequence length="264" mass="27993">MIQSGLLCALAWLLVNGIDRLLSWQTCTRPIVTATVTGFLLGDLQTGIIMGASLEAIFMGISAIGGSIPADACASSIVAVAFTVLVGADVETGLALAIPIGTIMASVNEIMKPFLASFAPYWERLCATGNAKSLKIQLTFFGLFVDRMAQAVILFLAIAFGVEGLQAFIASLPAWIMSGLGAASAMMTGIGFAILTSMIWNKEIGVFFFAGFVLAKYMALPTLAIAILAFTVAVMYFLTQKQIVELKKNGTKLASTDNETEDFF</sequence>
<dbReference type="GO" id="GO:0005886">
    <property type="term" value="C:plasma membrane"/>
    <property type="evidence" value="ECO:0007669"/>
    <property type="project" value="UniProtKB-SubCell"/>
</dbReference>
<keyword evidence="5" id="KW-0598">Phosphotransferase system</keyword>
<dbReference type="PANTHER" id="PTHR32502">
    <property type="entry name" value="N-ACETYLGALACTOSAMINE PERMEASE II COMPONENT-RELATED"/>
    <property type="match status" value="1"/>
</dbReference>
<accession>A0A1T4MGW4</accession>
<name>A0A1T4MGW4_9FIRM</name>
<protein>
    <submittedName>
        <fullName evidence="10">PTS system, mannose-specific IIC component</fullName>
    </submittedName>
</protein>
<evidence type="ECO:0000313" key="11">
    <source>
        <dbReference type="Proteomes" id="UP000243297"/>
    </source>
</evidence>
<feature type="transmembrane region" description="Helical" evidence="9">
    <location>
        <begin position="180"/>
        <end position="200"/>
    </location>
</feature>
<proteinExistence type="predicted"/>
<evidence type="ECO:0000256" key="1">
    <source>
        <dbReference type="ARBA" id="ARBA00004651"/>
    </source>
</evidence>
<keyword evidence="6 9" id="KW-0812">Transmembrane</keyword>
<evidence type="ECO:0000256" key="7">
    <source>
        <dbReference type="ARBA" id="ARBA00022989"/>
    </source>
</evidence>
<evidence type="ECO:0000256" key="8">
    <source>
        <dbReference type="ARBA" id="ARBA00023136"/>
    </source>
</evidence>
<keyword evidence="2" id="KW-0813">Transport</keyword>
<dbReference type="RefSeq" id="WP_078711662.1">
    <property type="nucleotide sequence ID" value="NZ_FUWY01000003.1"/>
</dbReference>
<evidence type="ECO:0000256" key="4">
    <source>
        <dbReference type="ARBA" id="ARBA00022597"/>
    </source>
</evidence>
<evidence type="ECO:0000256" key="9">
    <source>
        <dbReference type="SAM" id="Phobius"/>
    </source>
</evidence>
<dbReference type="EMBL" id="FUWY01000003">
    <property type="protein sequence ID" value="SJZ66330.1"/>
    <property type="molecule type" value="Genomic_DNA"/>
</dbReference>
<keyword evidence="7 9" id="KW-1133">Transmembrane helix</keyword>
<evidence type="ECO:0000256" key="3">
    <source>
        <dbReference type="ARBA" id="ARBA00022475"/>
    </source>
</evidence>
<evidence type="ECO:0000256" key="6">
    <source>
        <dbReference type="ARBA" id="ARBA00022692"/>
    </source>
</evidence>
<comment type="subcellular location">
    <subcellularLocation>
        <location evidence="1">Cell membrane</location>
        <topology evidence="1">Multi-pass membrane protein</topology>
    </subcellularLocation>
</comment>
<feature type="transmembrane region" description="Helical" evidence="9">
    <location>
        <begin position="77"/>
        <end position="105"/>
    </location>
</feature>
<evidence type="ECO:0000313" key="10">
    <source>
        <dbReference type="EMBL" id="SJZ66330.1"/>
    </source>
</evidence>
<dbReference type="GO" id="GO:0009401">
    <property type="term" value="P:phosphoenolpyruvate-dependent sugar phosphotransferase system"/>
    <property type="evidence" value="ECO:0007669"/>
    <property type="project" value="UniProtKB-KW"/>
</dbReference>
<keyword evidence="11" id="KW-1185">Reference proteome</keyword>
<dbReference type="PANTHER" id="PTHR32502:SF8">
    <property type="entry name" value="N-ACETYLGALACTOSAMINE PERMEASE IIC COMPONENT 1"/>
    <property type="match status" value="1"/>
</dbReference>
<gene>
    <name evidence="10" type="ORF">SAMN02745191_1251</name>
</gene>
<organism evidence="10 11">
    <name type="scientific">Anaerorhabdus furcosa</name>
    <dbReference type="NCBI Taxonomy" id="118967"/>
    <lineage>
        <taxon>Bacteria</taxon>
        <taxon>Bacillati</taxon>
        <taxon>Bacillota</taxon>
        <taxon>Erysipelotrichia</taxon>
        <taxon>Erysipelotrichales</taxon>
        <taxon>Erysipelotrichaceae</taxon>
        <taxon>Anaerorhabdus</taxon>
    </lineage>
</organism>
<keyword evidence="3" id="KW-1003">Cell membrane</keyword>
<feature type="transmembrane region" description="Helical" evidence="9">
    <location>
        <begin position="206"/>
        <end position="238"/>
    </location>
</feature>
<dbReference type="PROSITE" id="PS51106">
    <property type="entry name" value="PTS_EIIC_TYPE_4"/>
    <property type="match status" value="1"/>
</dbReference>
<dbReference type="InterPro" id="IPR004700">
    <property type="entry name" value="PTS_IIC_man"/>
</dbReference>
<dbReference type="STRING" id="118967.SAMN02745191_1251"/>
<dbReference type="InterPro" id="IPR050303">
    <property type="entry name" value="GatZ_KbaZ_carbometab"/>
</dbReference>